<keyword evidence="4" id="KW-1185">Reference proteome</keyword>
<reference evidence="3 4" key="1">
    <citation type="submission" date="2018-12" db="EMBL/GenBank/DDBJ databases">
        <title>Complete genome sequence of Flaviflexus salsibiostraticola KCTC 33148.</title>
        <authorList>
            <person name="Bae J.-W."/>
        </authorList>
    </citation>
    <scope>NUCLEOTIDE SEQUENCE [LARGE SCALE GENOMIC DNA]</scope>
    <source>
        <strain evidence="3 4">KCTC 33148</strain>
    </source>
</reference>
<feature type="transmembrane region" description="Helical" evidence="2">
    <location>
        <begin position="194"/>
        <end position="217"/>
    </location>
</feature>
<protein>
    <submittedName>
        <fullName evidence="3">Uncharacterized protein</fullName>
    </submittedName>
</protein>
<feature type="region of interest" description="Disordered" evidence="1">
    <location>
        <begin position="1"/>
        <end position="184"/>
    </location>
</feature>
<feature type="compositionally biased region" description="Basic and acidic residues" evidence="1">
    <location>
        <begin position="1"/>
        <end position="28"/>
    </location>
</feature>
<dbReference type="KEGG" id="fsl:EJO69_03970"/>
<keyword evidence="2" id="KW-0812">Transmembrane</keyword>
<accession>A0A3Q8WUP8</accession>
<dbReference type="RefSeq" id="WP_126039493.1">
    <property type="nucleotide sequence ID" value="NZ_CP034438.1"/>
</dbReference>
<organism evidence="3 4">
    <name type="scientific">Flaviflexus salsibiostraticola</name>
    <dbReference type="NCBI Taxonomy" id="1282737"/>
    <lineage>
        <taxon>Bacteria</taxon>
        <taxon>Bacillati</taxon>
        <taxon>Actinomycetota</taxon>
        <taxon>Actinomycetes</taxon>
        <taxon>Actinomycetales</taxon>
        <taxon>Actinomycetaceae</taxon>
        <taxon>Flaviflexus</taxon>
    </lineage>
</organism>
<gene>
    <name evidence="3" type="ORF">EJO69_03970</name>
</gene>
<feature type="compositionally biased region" description="Low complexity" evidence="1">
    <location>
        <begin position="83"/>
        <end position="92"/>
    </location>
</feature>
<sequence length="236" mass="25079">MSERMSRREMRKAGLLKAKREAEERERAALANEPDTAEASDNAPAGPARATIDRPDDEPTYEEAQSSRPGADREAELGETAETEAPAPVGAESPASGQPDDGSPSQASPERTSVFDRFSTSNDTESRAVVGVEQPTESAERAELAEPAVPQDGEAGDEDYAGALRARLKSKPPVQDGLVDDDVDEPEPSRWKTILLFLILIIVGFGVGIFLGSLIFAGGDSASAPHLTDYLYPGAL</sequence>
<name>A0A3Q8WUP8_9ACTO</name>
<dbReference type="AlphaFoldDB" id="A0A3Q8WUP8"/>
<keyword evidence="2" id="KW-1133">Transmembrane helix</keyword>
<evidence type="ECO:0000256" key="1">
    <source>
        <dbReference type="SAM" id="MobiDB-lite"/>
    </source>
</evidence>
<keyword evidence="2" id="KW-0472">Membrane</keyword>
<dbReference type="EMBL" id="CP034438">
    <property type="protein sequence ID" value="AZN29555.1"/>
    <property type="molecule type" value="Genomic_DNA"/>
</dbReference>
<proteinExistence type="predicted"/>
<evidence type="ECO:0000256" key="2">
    <source>
        <dbReference type="SAM" id="Phobius"/>
    </source>
</evidence>
<evidence type="ECO:0000313" key="4">
    <source>
        <dbReference type="Proteomes" id="UP000270021"/>
    </source>
</evidence>
<dbReference type="Proteomes" id="UP000270021">
    <property type="component" value="Chromosome"/>
</dbReference>
<evidence type="ECO:0000313" key="3">
    <source>
        <dbReference type="EMBL" id="AZN29555.1"/>
    </source>
</evidence>